<reference evidence="3 4" key="1">
    <citation type="submission" date="2021-04" db="EMBL/GenBank/DDBJ databases">
        <authorList>
            <person name="Rodrigo-Torres L."/>
            <person name="Arahal R. D."/>
            <person name="Lucena T."/>
        </authorList>
    </citation>
    <scope>NUCLEOTIDE SEQUENCE [LARGE SCALE GENOMIC DNA]</scope>
    <source>
        <strain evidence="3 4">CECT 9623</strain>
    </source>
</reference>
<comment type="caution">
    <text evidence="3">The sequence shown here is derived from an EMBL/GenBank/DDBJ whole genome shotgun (WGS) entry which is preliminary data.</text>
</comment>
<dbReference type="Pfam" id="PF07691">
    <property type="entry name" value="PA14"/>
    <property type="match status" value="1"/>
</dbReference>
<feature type="domain" description="PA14" evidence="2">
    <location>
        <begin position="250"/>
        <end position="391"/>
    </location>
</feature>
<proteinExistence type="predicted"/>
<dbReference type="EMBL" id="CAJRAU010000004">
    <property type="protein sequence ID" value="CAG5070465.1"/>
    <property type="molecule type" value="Genomic_DNA"/>
</dbReference>
<feature type="signal peptide" evidence="1">
    <location>
        <begin position="1"/>
        <end position="26"/>
    </location>
</feature>
<name>A0ABM8US07_9BACT</name>
<evidence type="ECO:0000259" key="2">
    <source>
        <dbReference type="PROSITE" id="PS51820"/>
    </source>
</evidence>
<dbReference type="SMART" id="SM00758">
    <property type="entry name" value="PA14"/>
    <property type="match status" value="1"/>
</dbReference>
<dbReference type="InterPro" id="IPR037524">
    <property type="entry name" value="PA14/GLEYA"/>
</dbReference>
<protein>
    <recommendedName>
        <fullName evidence="2">PA14 domain-containing protein</fullName>
    </recommendedName>
</protein>
<evidence type="ECO:0000313" key="4">
    <source>
        <dbReference type="Proteomes" id="UP000679725"/>
    </source>
</evidence>
<dbReference type="PROSITE" id="PS51820">
    <property type="entry name" value="PA14"/>
    <property type="match status" value="1"/>
</dbReference>
<gene>
    <name evidence="3" type="ORF">DYBT9623_03011</name>
</gene>
<dbReference type="Gene3D" id="3.90.182.10">
    <property type="entry name" value="Toxin - Anthrax Protective Antigen,domain 1"/>
    <property type="match status" value="1"/>
</dbReference>
<keyword evidence="1" id="KW-0732">Signal</keyword>
<dbReference type="InterPro" id="IPR010496">
    <property type="entry name" value="AL/BT2_dom"/>
</dbReference>
<dbReference type="InterPro" id="IPR011658">
    <property type="entry name" value="PA14_dom"/>
</dbReference>
<feature type="chain" id="PRO_5047043372" description="PA14 domain-containing protein" evidence="1">
    <location>
        <begin position="27"/>
        <end position="616"/>
    </location>
</feature>
<evidence type="ECO:0000313" key="3">
    <source>
        <dbReference type="EMBL" id="CAG5070465.1"/>
    </source>
</evidence>
<dbReference type="Proteomes" id="UP000679725">
    <property type="component" value="Unassembled WGS sequence"/>
</dbReference>
<sequence length="616" mass="68203">MFKVTCTFLQLIVCGIAIIVTQSAYAQQPIPLDNLSAFTTQSNNWKIVGGASADISKENVLTTTPGKGVLACIHEKGKYGNQYELISNFKHGDLDIEMDFMLAKGSNSGIYLQGNYEVQLFDSWGKKGAKYNDCGGIYERWNDSKPEGEKGYEGYAPRFNVAKAPGLWQNIKISYQAPRFDANGKKVSNAVFLSIILNGVTIHENVEVSGPTRGSLTAEDVAMGPIRIQGDHGSLAIKNIVINNFDKKPGTLTDLTYKTYYGALSETEDLTKMTPAETGKSEALSWEILKENNNYSYVYTGRYNAPTAGEYNFKLQASGNSYLKIDGKLVIDAQWKNNNEFRMGTVNLKEGDHTIEIFNNKKDGWMRPVLGLWVSGPGFREMAFHSKSSAMPAGATDPILITAGTNTITRSFMDFRKDDKGKRQRAVHAVSVGSPTNLHYTYDMDKGTVLQVWRGEFLDATPMWHDRGDGSSRPRGSVTLLGDDMLLGKASGKTKWATDTTGSGYRPKGYVLDDQDVPTFQYQAFGSTVTDYVSVVNNQYFDRIVRVNNPAKGLVARLADGSNIEKLSDVLYAVDNKSYYIQLADKNMKPEIRSIDGRQELLVPVSNGEVKYSILF</sequence>
<keyword evidence="4" id="KW-1185">Reference proteome</keyword>
<dbReference type="RefSeq" id="WP_215234348.1">
    <property type="nucleotide sequence ID" value="NZ_CAJRAU010000004.1"/>
</dbReference>
<dbReference type="Pfam" id="PF06439">
    <property type="entry name" value="3keto-disac_hyd"/>
    <property type="match status" value="1"/>
</dbReference>
<evidence type="ECO:0000256" key="1">
    <source>
        <dbReference type="SAM" id="SignalP"/>
    </source>
</evidence>
<dbReference type="Gene3D" id="2.60.120.560">
    <property type="entry name" value="Exo-inulinase, domain 1"/>
    <property type="match status" value="1"/>
</dbReference>
<organism evidence="3 4">
    <name type="scientific">Dyadobacter linearis</name>
    <dbReference type="NCBI Taxonomy" id="2823330"/>
    <lineage>
        <taxon>Bacteria</taxon>
        <taxon>Pseudomonadati</taxon>
        <taxon>Bacteroidota</taxon>
        <taxon>Cytophagia</taxon>
        <taxon>Cytophagales</taxon>
        <taxon>Spirosomataceae</taxon>
        <taxon>Dyadobacter</taxon>
    </lineage>
</organism>
<dbReference type="SUPFAM" id="SSF56988">
    <property type="entry name" value="Anthrax protective antigen"/>
    <property type="match status" value="1"/>
</dbReference>
<accession>A0ABM8US07</accession>